<organism evidence="2 3">
    <name type="scientific">Geosporobacter ferrireducens</name>
    <dbReference type="NCBI Taxonomy" id="1424294"/>
    <lineage>
        <taxon>Bacteria</taxon>
        <taxon>Bacillati</taxon>
        <taxon>Bacillota</taxon>
        <taxon>Clostridia</taxon>
        <taxon>Peptostreptococcales</taxon>
        <taxon>Thermotaleaceae</taxon>
        <taxon>Geosporobacter</taxon>
    </lineage>
</organism>
<protein>
    <submittedName>
        <fullName evidence="2">DNA-binding protein</fullName>
    </submittedName>
</protein>
<reference evidence="2 3" key="1">
    <citation type="submission" date="2016-09" db="EMBL/GenBank/DDBJ databases">
        <title>Genomic analysis reveals versatility of anaerobic energy metabolism of Geosporobacter ferrireducens IRF9 of phylum Firmicutes.</title>
        <authorList>
            <person name="Kim S.-J."/>
        </authorList>
    </citation>
    <scope>NUCLEOTIDE SEQUENCE [LARGE SCALE GENOMIC DNA]</scope>
    <source>
        <strain evidence="2 3">IRF9</strain>
    </source>
</reference>
<accession>A0A1D8GJX7</accession>
<dbReference type="OrthoDB" id="9791702at2"/>
<dbReference type="PROSITE" id="PS51742">
    <property type="entry name" value="PPC"/>
    <property type="match status" value="1"/>
</dbReference>
<dbReference type="Proteomes" id="UP000095743">
    <property type="component" value="Chromosome"/>
</dbReference>
<dbReference type="InterPro" id="IPR025707">
    <property type="entry name" value="DNA_bp_PD1"/>
</dbReference>
<evidence type="ECO:0000259" key="1">
    <source>
        <dbReference type="PROSITE" id="PS51742"/>
    </source>
</evidence>
<dbReference type="RefSeq" id="WP_069978812.1">
    <property type="nucleotide sequence ID" value="NZ_CP017269.1"/>
</dbReference>
<evidence type="ECO:0000313" key="2">
    <source>
        <dbReference type="EMBL" id="AOT71213.1"/>
    </source>
</evidence>
<sequence>MKFQAFGNKIVLRVDKGEEVVETVKKLCREQHILLGGLSGIGAANRITIGLFETETKKYVSKELKGEYEITSLLGNISEMNGEPYLHLHINLSDSRYHTFGGHLNEAWISGTCEIIIDKIEGKMDRIFDSNVGLNLLNIPD</sequence>
<keyword evidence="3" id="KW-1185">Reference proteome</keyword>
<dbReference type="PANTHER" id="PTHR34988">
    <property type="entry name" value="PROTEIN, PUTATIVE-RELATED"/>
    <property type="match status" value="1"/>
</dbReference>
<dbReference type="SUPFAM" id="SSF117856">
    <property type="entry name" value="AF0104/ALDC/Ptd012-like"/>
    <property type="match status" value="1"/>
</dbReference>
<dbReference type="KEGG" id="gfe:Gferi_17640"/>
<dbReference type="Gene3D" id="3.30.1330.80">
    <property type="entry name" value="Hypothetical protein, similar to alpha- acetolactate decarboxylase, domain 2"/>
    <property type="match status" value="1"/>
</dbReference>
<keyword evidence="2" id="KW-0238">DNA-binding</keyword>
<dbReference type="Pfam" id="PF03479">
    <property type="entry name" value="PCC"/>
    <property type="match status" value="1"/>
</dbReference>
<dbReference type="PIRSF" id="PIRSF016702">
    <property type="entry name" value="DNA_bp_PD1"/>
    <property type="match status" value="1"/>
</dbReference>
<dbReference type="GO" id="GO:0003677">
    <property type="term" value="F:DNA binding"/>
    <property type="evidence" value="ECO:0007669"/>
    <property type="project" value="UniProtKB-KW"/>
</dbReference>
<dbReference type="AlphaFoldDB" id="A0A1D8GJX7"/>
<dbReference type="STRING" id="1424294.Gferi_17640"/>
<dbReference type="PANTHER" id="PTHR34988:SF1">
    <property type="entry name" value="DNA-BINDING PROTEIN"/>
    <property type="match status" value="1"/>
</dbReference>
<evidence type="ECO:0000313" key="3">
    <source>
        <dbReference type="Proteomes" id="UP000095743"/>
    </source>
</evidence>
<name>A0A1D8GJX7_9FIRM</name>
<dbReference type="EMBL" id="CP017269">
    <property type="protein sequence ID" value="AOT71213.1"/>
    <property type="molecule type" value="Genomic_DNA"/>
</dbReference>
<proteinExistence type="predicted"/>
<dbReference type="InterPro" id="IPR005175">
    <property type="entry name" value="PPC_dom"/>
</dbReference>
<gene>
    <name evidence="2" type="ORF">Gferi_17640</name>
</gene>
<dbReference type="CDD" id="cd11378">
    <property type="entry name" value="DUF296"/>
    <property type="match status" value="1"/>
</dbReference>
<feature type="domain" description="PPC" evidence="1">
    <location>
        <begin position="4"/>
        <end position="140"/>
    </location>
</feature>